<reference evidence="2 3" key="1">
    <citation type="submission" date="2013-02" db="EMBL/GenBank/DDBJ databases">
        <authorList>
            <person name="Harkins D.M."/>
            <person name="Durkin A.S."/>
            <person name="Brinkac L.M."/>
            <person name="Haft D.H."/>
            <person name="Selengut J.D."/>
            <person name="Sanka R."/>
            <person name="DePew J."/>
            <person name="Purushe J."/>
            <person name="Haake D.A."/>
            <person name="Matsunaga J."/>
            <person name="Vinetz J.M."/>
            <person name="Sutton G.G."/>
            <person name="Nierman W.C."/>
            <person name="Fouts D.E."/>
        </authorList>
    </citation>
    <scope>NUCLEOTIDE SEQUENCE [LARGE SCALE GENOMIC DNA]</scope>
    <source>
        <strain evidence="2 3">Ecochallenge</strain>
    </source>
</reference>
<evidence type="ECO:0000313" key="2">
    <source>
        <dbReference type="EMBL" id="EMY14569.1"/>
    </source>
</evidence>
<evidence type="ECO:0000256" key="1">
    <source>
        <dbReference type="SAM" id="MobiDB-lite"/>
    </source>
</evidence>
<name>N1U9F1_9LEPT</name>
<dbReference type="Proteomes" id="UP000012249">
    <property type="component" value="Unassembled WGS sequence"/>
</dbReference>
<comment type="caution">
    <text evidence="2">The sequence shown here is derived from an EMBL/GenBank/DDBJ whole genome shotgun (WGS) entry which is preliminary data.</text>
</comment>
<dbReference type="EMBL" id="AHMI02000153">
    <property type="protein sequence ID" value="EMY14569.1"/>
    <property type="molecule type" value="Genomic_DNA"/>
</dbReference>
<proteinExistence type="predicted"/>
<accession>N1U9F1</accession>
<dbReference type="AlphaFoldDB" id="N1U9F1"/>
<evidence type="ECO:0000313" key="3">
    <source>
        <dbReference type="Proteomes" id="UP000012249"/>
    </source>
</evidence>
<feature type="region of interest" description="Disordered" evidence="1">
    <location>
        <begin position="1"/>
        <end position="21"/>
    </location>
</feature>
<sequence length="60" mass="6974">MCGKNPFTKNSSSKNAKEPGLLNGMIKNRRWNFFTDCRKIMESITRISIYEKRPDPIPVN</sequence>
<protein>
    <submittedName>
        <fullName evidence="2">Uncharacterized protein</fullName>
    </submittedName>
</protein>
<gene>
    <name evidence="2" type="ORF">LEP1GSC043_1820</name>
</gene>
<organism evidence="2 3">
    <name type="scientific">Leptospira weilii str. Ecochallenge</name>
    <dbReference type="NCBI Taxonomy" id="1049986"/>
    <lineage>
        <taxon>Bacteria</taxon>
        <taxon>Pseudomonadati</taxon>
        <taxon>Spirochaetota</taxon>
        <taxon>Spirochaetia</taxon>
        <taxon>Leptospirales</taxon>
        <taxon>Leptospiraceae</taxon>
        <taxon>Leptospira</taxon>
    </lineage>
</organism>